<name>A0A914PKE2_9BILA</name>
<organism evidence="2 3">
    <name type="scientific">Panagrolaimus davidi</name>
    <dbReference type="NCBI Taxonomy" id="227884"/>
    <lineage>
        <taxon>Eukaryota</taxon>
        <taxon>Metazoa</taxon>
        <taxon>Ecdysozoa</taxon>
        <taxon>Nematoda</taxon>
        <taxon>Chromadorea</taxon>
        <taxon>Rhabditida</taxon>
        <taxon>Tylenchina</taxon>
        <taxon>Panagrolaimomorpha</taxon>
        <taxon>Panagrolaimoidea</taxon>
        <taxon>Panagrolaimidae</taxon>
        <taxon>Panagrolaimus</taxon>
    </lineage>
</organism>
<reference evidence="3" key="1">
    <citation type="submission" date="2022-11" db="UniProtKB">
        <authorList>
            <consortium name="WormBaseParasite"/>
        </authorList>
    </citation>
    <scope>IDENTIFICATION</scope>
</reference>
<evidence type="ECO:0000256" key="1">
    <source>
        <dbReference type="SAM" id="SignalP"/>
    </source>
</evidence>
<evidence type="ECO:0000313" key="3">
    <source>
        <dbReference type="WBParaSite" id="PDA_v2.g15224.t1"/>
    </source>
</evidence>
<evidence type="ECO:0000313" key="2">
    <source>
        <dbReference type="Proteomes" id="UP000887578"/>
    </source>
</evidence>
<accession>A0A914PKE2</accession>
<dbReference type="WBParaSite" id="PDA_v2.g15224.t1">
    <property type="protein sequence ID" value="PDA_v2.g15224.t1"/>
    <property type="gene ID" value="PDA_v2.g15224"/>
</dbReference>
<feature type="chain" id="PRO_5036940930" evidence="1">
    <location>
        <begin position="25"/>
        <end position="144"/>
    </location>
</feature>
<sequence length="144" mass="15096">MFASNALVIISLILLSFNTLNANADACSDVKAKSEAARISAAVACEKAAEIAINSADSTKAVAKKACDDAKIIAKDIADKKAAAACHANGVTSAPVKTSTMSDNSTVTDNSSVVDNSTIADNSTKAAKPRNYFLRKIFFIFYRI</sequence>
<keyword evidence="1" id="KW-0732">Signal</keyword>
<feature type="signal peptide" evidence="1">
    <location>
        <begin position="1"/>
        <end position="24"/>
    </location>
</feature>
<protein>
    <submittedName>
        <fullName evidence="3">Antifreeze protein</fullName>
    </submittedName>
</protein>
<proteinExistence type="predicted"/>
<dbReference type="AlphaFoldDB" id="A0A914PKE2"/>
<keyword evidence="2" id="KW-1185">Reference proteome</keyword>
<dbReference type="Proteomes" id="UP000887578">
    <property type="component" value="Unplaced"/>
</dbReference>